<accession>A0A699QC01</accession>
<gene>
    <name evidence="2" type="ORF">Tci_834509</name>
</gene>
<reference evidence="2" key="1">
    <citation type="journal article" date="2019" name="Sci. Rep.">
        <title>Draft genome of Tanacetum cinerariifolium, the natural source of mosquito coil.</title>
        <authorList>
            <person name="Yamashiro T."/>
            <person name="Shiraishi A."/>
            <person name="Satake H."/>
            <person name="Nakayama K."/>
        </authorList>
    </citation>
    <scope>NUCLEOTIDE SEQUENCE</scope>
</reference>
<sequence>MHEKLDLATVGRSNMATSRCFTPPGCRRADRPGQRRGQGAEPVGERAGDWADRGGGVQREGSLSADNGTRCIDCRSALARDCNLPDTSSVNDLTHSSECRPDQARSYRFAFLIVIPLQLKHHFVHRRRQLAEFPLRAEPQAQITRQLPLLIQADVAADFAVGEVIAFGFQAEIAQRIAPQNPGIETGGR</sequence>
<dbReference type="AlphaFoldDB" id="A0A699QC01"/>
<name>A0A699QC01_TANCI</name>
<comment type="caution">
    <text evidence="2">The sequence shown here is derived from an EMBL/GenBank/DDBJ whole genome shotgun (WGS) entry which is preliminary data.</text>
</comment>
<evidence type="ECO:0000313" key="2">
    <source>
        <dbReference type="EMBL" id="GFC62539.1"/>
    </source>
</evidence>
<dbReference type="EMBL" id="BKCJ010994327">
    <property type="protein sequence ID" value="GFC62539.1"/>
    <property type="molecule type" value="Genomic_DNA"/>
</dbReference>
<evidence type="ECO:0000256" key="1">
    <source>
        <dbReference type="SAM" id="MobiDB-lite"/>
    </source>
</evidence>
<feature type="compositionally biased region" description="Basic and acidic residues" evidence="1">
    <location>
        <begin position="43"/>
        <end position="52"/>
    </location>
</feature>
<feature type="region of interest" description="Disordered" evidence="1">
    <location>
        <begin position="21"/>
        <end position="62"/>
    </location>
</feature>
<protein>
    <submittedName>
        <fullName evidence="2">Uncharacterized protein</fullName>
    </submittedName>
</protein>
<organism evidence="2">
    <name type="scientific">Tanacetum cinerariifolium</name>
    <name type="common">Dalmatian daisy</name>
    <name type="synonym">Chrysanthemum cinerariifolium</name>
    <dbReference type="NCBI Taxonomy" id="118510"/>
    <lineage>
        <taxon>Eukaryota</taxon>
        <taxon>Viridiplantae</taxon>
        <taxon>Streptophyta</taxon>
        <taxon>Embryophyta</taxon>
        <taxon>Tracheophyta</taxon>
        <taxon>Spermatophyta</taxon>
        <taxon>Magnoliopsida</taxon>
        <taxon>eudicotyledons</taxon>
        <taxon>Gunneridae</taxon>
        <taxon>Pentapetalae</taxon>
        <taxon>asterids</taxon>
        <taxon>campanulids</taxon>
        <taxon>Asterales</taxon>
        <taxon>Asteraceae</taxon>
        <taxon>Asteroideae</taxon>
        <taxon>Anthemideae</taxon>
        <taxon>Anthemidinae</taxon>
        <taxon>Tanacetum</taxon>
    </lineage>
</organism>
<proteinExistence type="predicted"/>